<dbReference type="InterPro" id="IPR004087">
    <property type="entry name" value="KH_dom"/>
</dbReference>
<dbReference type="InterPro" id="IPR036612">
    <property type="entry name" value="KH_dom_type_1_sf"/>
</dbReference>
<evidence type="ECO:0000256" key="3">
    <source>
        <dbReference type="SAM" id="MobiDB-lite"/>
    </source>
</evidence>
<accession>A0A813FND1</accession>
<dbReference type="PROSITE" id="PS50084">
    <property type="entry name" value="KH_TYPE_1"/>
    <property type="match status" value="2"/>
</dbReference>
<dbReference type="SMART" id="SM00322">
    <property type="entry name" value="KH"/>
    <property type="match status" value="2"/>
</dbReference>
<feature type="region of interest" description="Disordered" evidence="3">
    <location>
        <begin position="133"/>
        <end position="163"/>
    </location>
</feature>
<evidence type="ECO:0000256" key="2">
    <source>
        <dbReference type="PROSITE-ProRule" id="PRU00117"/>
    </source>
</evidence>
<feature type="non-terminal residue" evidence="5">
    <location>
        <position position="277"/>
    </location>
</feature>
<keyword evidence="1" id="KW-0677">Repeat</keyword>
<comment type="caution">
    <text evidence="5">The sequence shown here is derived from an EMBL/GenBank/DDBJ whole genome shotgun (WGS) entry which is preliminary data.</text>
</comment>
<reference evidence="5" key="1">
    <citation type="submission" date="2021-02" db="EMBL/GenBank/DDBJ databases">
        <authorList>
            <person name="Dougan E. K."/>
            <person name="Rhodes N."/>
            <person name="Thang M."/>
            <person name="Chan C."/>
        </authorList>
    </citation>
    <scope>NUCLEOTIDE SEQUENCE</scope>
</reference>
<keyword evidence="6" id="KW-1185">Reference proteome</keyword>
<dbReference type="PANTHER" id="PTHR10288">
    <property type="entry name" value="KH DOMAIN CONTAINING RNA BINDING PROTEIN"/>
    <property type="match status" value="1"/>
</dbReference>
<dbReference type="Proteomes" id="UP000654075">
    <property type="component" value="Unassembled WGS sequence"/>
</dbReference>
<keyword evidence="2" id="KW-0694">RNA-binding</keyword>
<dbReference type="SUPFAM" id="SSF54791">
    <property type="entry name" value="Eukaryotic type KH-domain (KH-domain type I)"/>
    <property type="match status" value="2"/>
</dbReference>
<organism evidence="5 6">
    <name type="scientific">Polarella glacialis</name>
    <name type="common">Dinoflagellate</name>
    <dbReference type="NCBI Taxonomy" id="89957"/>
    <lineage>
        <taxon>Eukaryota</taxon>
        <taxon>Sar</taxon>
        <taxon>Alveolata</taxon>
        <taxon>Dinophyceae</taxon>
        <taxon>Suessiales</taxon>
        <taxon>Suessiaceae</taxon>
        <taxon>Polarella</taxon>
    </lineage>
</organism>
<feature type="domain" description="K Homology" evidence="4">
    <location>
        <begin position="60"/>
        <end position="125"/>
    </location>
</feature>
<dbReference type="InterPro" id="IPR004088">
    <property type="entry name" value="KH_dom_type_1"/>
</dbReference>
<evidence type="ECO:0000256" key="1">
    <source>
        <dbReference type="ARBA" id="ARBA00022737"/>
    </source>
</evidence>
<sequence>ASVKIMREEDMDPAKKERWVDFIGNPRQRRAALKMIIDIASFVRDESGKVLKDGSSTPASGESLVLIISCNEVGRILGRGGETIRRMEDDSRARIEIDKGEGRLTVSGRPEAMARAREMILAEVSHCKSADGTILKDENNPLRSGTGGAPMPGGKSSGDGGSSPFKVWVLGKEAGKVIGRGGETVREIMQRTGADINVERSENRDAGHAERLIQIHGTKTQIEEAFPMIVKDVTFARTEFGVAKSEGMQPHEADEALRMRGPGGSAAPLAPMMPWLP</sequence>
<name>A0A813FND1_POLGL</name>
<dbReference type="Gene3D" id="3.30.1370.10">
    <property type="entry name" value="K Homology domain, type 1"/>
    <property type="match status" value="1"/>
</dbReference>
<evidence type="ECO:0000313" key="6">
    <source>
        <dbReference type="Proteomes" id="UP000654075"/>
    </source>
</evidence>
<feature type="domain" description="K Homology" evidence="4">
    <location>
        <begin position="161"/>
        <end position="234"/>
    </location>
</feature>
<protein>
    <recommendedName>
        <fullName evidence="4">K Homology domain-containing protein</fullName>
    </recommendedName>
</protein>
<dbReference type="CDD" id="cd00105">
    <property type="entry name" value="KH-I"/>
    <property type="match status" value="1"/>
</dbReference>
<dbReference type="OrthoDB" id="313257at2759"/>
<dbReference type="AlphaFoldDB" id="A0A813FND1"/>
<feature type="compositionally biased region" description="Gly residues" evidence="3">
    <location>
        <begin position="145"/>
        <end position="161"/>
    </location>
</feature>
<dbReference type="Gene3D" id="3.30.310.210">
    <property type="match status" value="1"/>
</dbReference>
<dbReference type="Pfam" id="PF00013">
    <property type="entry name" value="KH_1"/>
    <property type="match status" value="2"/>
</dbReference>
<dbReference type="GO" id="GO:0003723">
    <property type="term" value="F:RNA binding"/>
    <property type="evidence" value="ECO:0007669"/>
    <property type="project" value="UniProtKB-UniRule"/>
</dbReference>
<feature type="non-terminal residue" evidence="5">
    <location>
        <position position="1"/>
    </location>
</feature>
<dbReference type="EMBL" id="CAJNNV010025402">
    <property type="protein sequence ID" value="CAE8614305.1"/>
    <property type="molecule type" value="Genomic_DNA"/>
</dbReference>
<gene>
    <name evidence="5" type="ORF">PGLA1383_LOCUS32031</name>
</gene>
<proteinExistence type="predicted"/>
<evidence type="ECO:0000259" key="4">
    <source>
        <dbReference type="SMART" id="SM00322"/>
    </source>
</evidence>
<evidence type="ECO:0000313" key="5">
    <source>
        <dbReference type="EMBL" id="CAE8614305.1"/>
    </source>
</evidence>